<dbReference type="SUPFAM" id="SSF53098">
    <property type="entry name" value="Ribonuclease H-like"/>
    <property type="match status" value="1"/>
</dbReference>
<gene>
    <name evidence="4" type="ORF">BEMITA_LOCUS9468</name>
</gene>
<proteinExistence type="predicted"/>
<dbReference type="InterPro" id="IPR012337">
    <property type="entry name" value="RNaseH-like_sf"/>
</dbReference>
<keyword evidence="2" id="KW-0472">Membrane</keyword>
<dbReference type="InterPro" id="IPR050951">
    <property type="entry name" value="Retrovirus_Pol_polyprotein"/>
</dbReference>
<evidence type="ECO:0000313" key="5">
    <source>
        <dbReference type="Proteomes" id="UP001152759"/>
    </source>
</evidence>
<dbReference type="AlphaFoldDB" id="A0A9P0ADE9"/>
<dbReference type="InterPro" id="IPR036397">
    <property type="entry name" value="RNaseH_sf"/>
</dbReference>
<feature type="transmembrane region" description="Helical" evidence="2">
    <location>
        <begin position="30"/>
        <end position="49"/>
    </location>
</feature>
<feature type="domain" description="Integrase catalytic" evidence="3">
    <location>
        <begin position="186"/>
        <end position="352"/>
    </location>
</feature>
<name>A0A9P0ADE9_BEMTA</name>
<evidence type="ECO:0000259" key="3">
    <source>
        <dbReference type="PROSITE" id="PS50994"/>
    </source>
</evidence>
<dbReference type="Gene3D" id="3.30.420.10">
    <property type="entry name" value="Ribonuclease H-like superfamily/Ribonuclease H"/>
    <property type="match status" value="1"/>
</dbReference>
<protein>
    <recommendedName>
        <fullName evidence="3">Integrase catalytic domain-containing protein</fullName>
    </recommendedName>
</protein>
<keyword evidence="2" id="KW-1133">Transmembrane helix</keyword>
<dbReference type="InterPro" id="IPR001584">
    <property type="entry name" value="Integrase_cat-core"/>
</dbReference>
<dbReference type="PANTHER" id="PTHR37984">
    <property type="entry name" value="PROTEIN CBG26694"/>
    <property type="match status" value="1"/>
</dbReference>
<feature type="region of interest" description="Disordered" evidence="1">
    <location>
        <begin position="1"/>
        <end position="23"/>
    </location>
</feature>
<organism evidence="4 5">
    <name type="scientific">Bemisia tabaci</name>
    <name type="common">Sweetpotato whitefly</name>
    <name type="synonym">Aleurodes tabaci</name>
    <dbReference type="NCBI Taxonomy" id="7038"/>
    <lineage>
        <taxon>Eukaryota</taxon>
        <taxon>Metazoa</taxon>
        <taxon>Ecdysozoa</taxon>
        <taxon>Arthropoda</taxon>
        <taxon>Hexapoda</taxon>
        <taxon>Insecta</taxon>
        <taxon>Pterygota</taxon>
        <taxon>Neoptera</taxon>
        <taxon>Paraneoptera</taxon>
        <taxon>Hemiptera</taxon>
        <taxon>Sternorrhyncha</taxon>
        <taxon>Aleyrodoidea</taxon>
        <taxon>Aleyrodidae</taxon>
        <taxon>Aleyrodinae</taxon>
        <taxon>Bemisia</taxon>
    </lineage>
</organism>
<feature type="compositionally biased region" description="Acidic residues" evidence="1">
    <location>
        <begin position="387"/>
        <end position="397"/>
    </location>
</feature>
<reference evidence="4" key="1">
    <citation type="submission" date="2021-12" db="EMBL/GenBank/DDBJ databases">
        <authorList>
            <person name="King R."/>
        </authorList>
    </citation>
    <scope>NUCLEOTIDE SEQUENCE</scope>
</reference>
<dbReference type="PANTHER" id="PTHR37984:SF5">
    <property type="entry name" value="PROTEIN NYNRIN-LIKE"/>
    <property type="match status" value="1"/>
</dbReference>
<feature type="region of interest" description="Disordered" evidence="1">
    <location>
        <begin position="383"/>
        <end position="456"/>
    </location>
</feature>
<evidence type="ECO:0000256" key="2">
    <source>
        <dbReference type="SAM" id="Phobius"/>
    </source>
</evidence>
<evidence type="ECO:0000313" key="4">
    <source>
        <dbReference type="EMBL" id="CAH0390772.1"/>
    </source>
</evidence>
<dbReference type="GO" id="GO:0003676">
    <property type="term" value="F:nucleic acid binding"/>
    <property type="evidence" value="ECO:0007669"/>
    <property type="project" value="InterPro"/>
</dbReference>
<dbReference type="Proteomes" id="UP001152759">
    <property type="component" value="Chromosome 5"/>
</dbReference>
<sequence>MTGKTNSCGLGANGSAPNTLRGTRRPRRTVISVLFLCNGVIMATANVNFELFLRSFINEDSEKNQLHVIPREQYSDLINEVKAARSARNKTPQQKRRVRRFNVIEIGGIEKLVKATGTDDIVYFVPLEEVYGTIEATHAAIGHGGRDRLKAELGRKYANITRPMIEKFLGMCEVCAGKKTKRKRGLVTKPILHKQLNSRCQVDLVDMQSQEIQGKRFILNYQDHLTKFIQLRALSHKTAEEVAAHLKDIFLTFGAPCILHSDNGREFVNNIIKCMKIHWPELQLVNGKPRHSQSQGSIERANQDVENMLAAWLIDKKTNQWPDALPFIQFMKNRAYHAGIRMSPYEALFGMKPRVGLTTSSLTPDMLANVETEEQLEELLASSQVNEENDEENDENEPVTTSAGNTTQTQPPQLSPVTTSAGNTTQTQPPQLSPVATSAGNTTQTQPPQLSPVTTSAGNVCQSCGADLDTTEEKPEGEHEVLCGNCATRKNIRKARSQAAAGLEQQAKKMRLHSDKTHPPAKVGDNVTIPIPDVDKPRACLRNIIGVILDKNEHELYKIGTKDGILPKRYCRSEFDVCATAFISVSEVPAEKKVTVRAAAASVAGGSAQGFERCNCKKGCTSNQCKCRKNGKLCNSKCHSSLSCNNK</sequence>
<dbReference type="EMBL" id="OU963866">
    <property type="protein sequence ID" value="CAH0390772.1"/>
    <property type="molecule type" value="Genomic_DNA"/>
</dbReference>
<keyword evidence="5" id="KW-1185">Reference proteome</keyword>
<feature type="compositionally biased region" description="Polar residues" evidence="1">
    <location>
        <begin position="398"/>
        <end position="456"/>
    </location>
</feature>
<keyword evidence="2" id="KW-0812">Transmembrane</keyword>
<evidence type="ECO:0000256" key="1">
    <source>
        <dbReference type="SAM" id="MobiDB-lite"/>
    </source>
</evidence>
<dbReference type="PROSITE" id="PS50994">
    <property type="entry name" value="INTEGRASE"/>
    <property type="match status" value="1"/>
</dbReference>
<accession>A0A9P0ADE9</accession>
<dbReference type="GO" id="GO:0015074">
    <property type="term" value="P:DNA integration"/>
    <property type="evidence" value="ECO:0007669"/>
    <property type="project" value="InterPro"/>
</dbReference>